<dbReference type="PANTHER" id="PTHR38248">
    <property type="entry name" value="FUNK1 6"/>
    <property type="match status" value="1"/>
</dbReference>
<accession>A0A9P8VTK7</accession>
<keyword evidence="3" id="KW-0808">Transferase</keyword>
<dbReference type="InterPro" id="IPR040976">
    <property type="entry name" value="Pkinase_fungal"/>
</dbReference>
<dbReference type="EMBL" id="JAGPYM010000038">
    <property type="protein sequence ID" value="KAH6874553.1"/>
    <property type="molecule type" value="Genomic_DNA"/>
</dbReference>
<proteinExistence type="predicted"/>
<evidence type="ECO:0000313" key="4">
    <source>
        <dbReference type="Proteomes" id="UP000777438"/>
    </source>
</evidence>
<feature type="region of interest" description="Disordered" evidence="1">
    <location>
        <begin position="400"/>
        <end position="427"/>
    </location>
</feature>
<protein>
    <submittedName>
        <fullName evidence="3">Serine/threonine-protein kinase Sgk2</fullName>
    </submittedName>
</protein>
<dbReference type="Pfam" id="PF17667">
    <property type="entry name" value="Pkinase_fungal"/>
    <property type="match status" value="2"/>
</dbReference>
<feature type="compositionally biased region" description="Low complexity" evidence="1">
    <location>
        <begin position="408"/>
        <end position="423"/>
    </location>
</feature>
<dbReference type="AlphaFoldDB" id="A0A9P8VTK7"/>
<keyword evidence="3" id="KW-0418">Kinase</keyword>
<sequence length="609" mass="68986">MKERYHSKDNSIGNNLDCFRASFDSICDDRSIARSSKAINQLAQDGMQSLSAAGLLVSRTSARTLRNDLLKLIAAVASDDFDFDRVKPLLKEGLADKPQDTLIWDLNTSGFVNSSEFRQNVDPVLKLELGRLYVVLIWFGDLIPKLEAFAGHCNSIPTRRRKLLVQPKTPLRSSTGKRSMDIGFVNSDIAYKALSKEDGRFRWSHVLAVGELKSNPEADKPSTAWIDLVTYAREVLAAQDTRRFVLGFTLCGSLMRVWEFDRLEGIASEQFDINKNDGGLQFVTTILGFLWNRYIEIERDGQTQRLIIDEVMKRAPCIAGRATTCWKAHRQEDPQTPFVIKDSWQYTDRDEEGILVQEATKKGVVNVARYYHHETVRVRGADDDVRSNVRKGLDITKATNYRPGRPIASSVSRKGRSSSAGVKRPSIETEAALPPSNRSCSAFPTKASRVLLRDYGKPIYKASSRLALLAAMEDCIEGHNTSRAKGKTGTRAFMAIGALLGEQHSFMHDLDSFFWVLFWICIHYNGPDKSRVVQEFDKWNYVDMKELAMLKLGTVAKEAIFMETITDNFTTYYTPMVPLFNGLRKIIFPHEKLYSRIREILHRGLEDLK</sequence>
<dbReference type="PANTHER" id="PTHR38248:SF2">
    <property type="entry name" value="FUNK1 11"/>
    <property type="match status" value="1"/>
</dbReference>
<organism evidence="3 4">
    <name type="scientific">Thelonectria olida</name>
    <dbReference type="NCBI Taxonomy" id="1576542"/>
    <lineage>
        <taxon>Eukaryota</taxon>
        <taxon>Fungi</taxon>
        <taxon>Dikarya</taxon>
        <taxon>Ascomycota</taxon>
        <taxon>Pezizomycotina</taxon>
        <taxon>Sordariomycetes</taxon>
        <taxon>Hypocreomycetidae</taxon>
        <taxon>Hypocreales</taxon>
        <taxon>Nectriaceae</taxon>
        <taxon>Thelonectria</taxon>
    </lineage>
</organism>
<dbReference type="InterPro" id="IPR018247">
    <property type="entry name" value="EF_Hand_1_Ca_BS"/>
</dbReference>
<keyword evidence="4" id="KW-1185">Reference proteome</keyword>
<evidence type="ECO:0000259" key="2">
    <source>
        <dbReference type="Pfam" id="PF17667"/>
    </source>
</evidence>
<evidence type="ECO:0000313" key="3">
    <source>
        <dbReference type="EMBL" id="KAH6874553.1"/>
    </source>
</evidence>
<comment type="caution">
    <text evidence="3">The sequence shown here is derived from an EMBL/GenBank/DDBJ whole genome shotgun (WGS) entry which is preliminary data.</text>
</comment>
<name>A0A9P8VTK7_9HYPO</name>
<reference evidence="3 4" key="1">
    <citation type="journal article" date="2021" name="Nat. Commun.">
        <title>Genetic determinants of endophytism in the Arabidopsis root mycobiome.</title>
        <authorList>
            <person name="Mesny F."/>
            <person name="Miyauchi S."/>
            <person name="Thiergart T."/>
            <person name="Pickel B."/>
            <person name="Atanasova L."/>
            <person name="Karlsson M."/>
            <person name="Huettel B."/>
            <person name="Barry K.W."/>
            <person name="Haridas S."/>
            <person name="Chen C."/>
            <person name="Bauer D."/>
            <person name="Andreopoulos W."/>
            <person name="Pangilinan J."/>
            <person name="LaButti K."/>
            <person name="Riley R."/>
            <person name="Lipzen A."/>
            <person name="Clum A."/>
            <person name="Drula E."/>
            <person name="Henrissat B."/>
            <person name="Kohler A."/>
            <person name="Grigoriev I.V."/>
            <person name="Martin F.M."/>
            <person name="Hacquard S."/>
        </authorList>
    </citation>
    <scope>NUCLEOTIDE SEQUENCE [LARGE SCALE GENOMIC DNA]</scope>
    <source>
        <strain evidence="3 4">MPI-CAGE-CH-0241</strain>
    </source>
</reference>
<evidence type="ECO:0000256" key="1">
    <source>
        <dbReference type="SAM" id="MobiDB-lite"/>
    </source>
</evidence>
<feature type="domain" description="Fungal-type protein kinase" evidence="2">
    <location>
        <begin position="181"/>
        <end position="480"/>
    </location>
</feature>
<gene>
    <name evidence="3" type="ORF">B0T10DRAFT_586109</name>
</gene>
<dbReference type="GO" id="GO:0016301">
    <property type="term" value="F:kinase activity"/>
    <property type="evidence" value="ECO:0007669"/>
    <property type="project" value="UniProtKB-KW"/>
</dbReference>
<dbReference type="Proteomes" id="UP000777438">
    <property type="component" value="Unassembled WGS sequence"/>
</dbReference>
<dbReference type="PROSITE" id="PS00018">
    <property type="entry name" value="EF_HAND_1"/>
    <property type="match status" value="1"/>
</dbReference>
<dbReference type="OrthoDB" id="5584477at2759"/>
<feature type="domain" description="Fungal-type protein kinase" evidence="2">
    <location>
        <begin position="481"/>
        <end position="521"/>
    </location>
</feature>